<dbReference type="EMBL" id="JAZDUA010000034">
    <property type="protein sequence ID" value="KAK7871779.1"/>
    <property type="molecule type" value="Genomic_DNA"/>
</dbReference>
<gene>
    <name evidence="10" type="ORF">R5R35_014042</name>
</gene>
<dbReference type="GO" id="GO:0004089">
    <property type="term" value="F:carbonate dehydratase activity"/>
    <property type="evidence" value="ECO:0007669"/>
    <property type="project" value="UniProtKB-UniRule"/>
</dbReference>
<name>A0AAN9WFE3_9ORTH</name>
<keyword evidence="4 8" id="KW-0479">Metal-binding</keyword>
<evidence type="ECO:0000256" key="7">
    <source>
        <dbReference type="ARBA" id="ARBA00048348"/>
    </source>
</evidence>
<evidence type="ECO:0000256" key="4">
    <source>
        <dbReference type="ARBA" id="ARBA00022723"/>
    </source>
</evidence>
<feature type="domain" description="Alpha-carbonic anhydrase" evidence="9">
    <location>
        <begin position="27"/>
        <end position="268"/>
    </location>
</feature>
<comment type="catalytic activity">
    <reaction evidence="7 8">
        <text>hydrogencarbonate + H(+) = CO2 + H2O</text>
        <dbReference type="Rhea" id="RHEA:10748"/>
        <dbReference type="ChEBI" id="CHEBI:15377"/>
        <dbReference type="ChEBI" id="CHEBI:15378"/>
        <dbReference type="ChEBI" id="CHEBI:16526"/>
        <dbReference type="ChEBI" id="CHEBI:17544"/>
        <dbReference type="EC" id="4.2.1.1"/>
    </reaction>
</comment>
<dbReference type="GO" id="GO:0008270">
    <property type="term" value="F:zinc ion binding"/>
    <property type="evidence" value="ECO:0007669"/>
    <property type="project" value="UniProtKB-UniRule"/>
</dbReference>
<dbReference type="InterPro" id="IPR023561">
    <property type="entry name" value="Carbonic_anhydrase_a-class"/>
</dbReference>
<dbReference type="CDD" id="cd00326">
    <property type="entry name" value="alpha_CA"/>
    <property type="match status" value="1"/>
</dbReference>
<keyword evidence="5 8" id="KW-0862">Zinc</keyword>
<comment type="cofactor">
    <cofactor evidence="8">
        <name>Zn(2+)</name>
        <dbReference type="ChEBI" id="CHEBI:29105"/>
    </cofactor>
</comment>
<evidence type="ECO:0000256" key="6">
    <source>
        <dbReference type="ARBA" id="ARBA00023239"/>
    </source>
</evidence>
<dbReference type="InterPro" id="IPR036398">
    <property type="entry name" value="CA_dom_sf"/>
</dbReference>
<dbReference type="InterPro" id="IPR018338">
    <property type="entry name" value="Carbonic_anhydrase_a-class_CS"/>
</dbReference>
<dbReference type="Proteomes" id="UP001378592">
    <property type="component" value="Unassembled WGS sequence"/>
</dbReference>
<evidence type="ECO:0000256" key="3">
    <source>
        <dbReference type="ARBA" id="ARBA00012925"/>
    </source>
</evidence>
<dbReference type="SMART" id="SM01057">
    <property type="entry name" value="Carb_anhydrase"/>
    <property type="match status" value="1"/>
</dbReference>
<evidence type="ECO:0000256" key="5">
    <source>
        <dbReference type="ARBA" id="ARBA00022833"/>
    </source>
</evidence>
<evidence type="ECO:0000256" key="8">
    <source>
        <dbReference type="RuleBase" id="RU367011"/>
    </source>
</evidence>
<dbReference type="PROSITE" id="PS00162">
    <property type="entry name" value="ALPHA_CA_1"/>
    <property type="match status" value="1"/>
</dbReference>
<evidence type="ECO:0000256" key="1">
    <source>
        <dbReference type="ARBA" id="ARBA00002904"/>
    </source>
</evidence>
<organism evidence="10 11">
    <name type="scientific">Gryllus longicercus</name>
    <dbReference type="NCBI Taxonomy" id="2509291"/>
    <lineage>
        <taxon>Eukaryota</taxon>
        <taxon>Metazoa</taxon>
        <taxon>Ecdysozoa</taxon>
        <taxon>Arthropoda</taxon>
        <taxon>Hexapoda</taxon>
        <taxon>Insecta</taxon>
        <taxon>Pterygota</taxon>
        <taxon>Neoptera</taxon>
        <taxon>Polyneoptera</taxon>
        <taxon>Orthoptera</taxon>
        <taxon>Ensifera</taxon>
        <taxon>Gryllidea</taxon>
        <taxon>Grylloidea</taxon>
        <taxon>Gryllidae</taxon>
        <taxon>Gryllinae</taxon>
        <taxon>Gryllus</taxon>
    </lineage>
</organism>
<feature type="signal peptide" evidence="8">
    <location>
        <begin position="1"/>
        <end position="23"/>
    </location>
</feature>
<comment type="caution">
    <text evidence="10">The sequence shown here is derived from an EMBL/GenBank/DDBJ whole genome shotgun (WGS) entry which is preliminary data.</text>
</comment>
<feature type="chain" id="PRO_5042662493" description="Carbonic anhydrase" evidence="8">
    <location>
        <begin position="24"/>
        <end position="300"/>
    </location>
</feature>
<evidence type="ECO:0000313" key="10">
    <source>
        <dbReference type="EMBL" id="KAK7871779.1"/>
    </source>
</evidence>
<dbReference type="AlphaFoldDB" id="A0AAN9WFE3"/>
<proteinExistence type="inferred from homology"/>
<evidence type="ECO:0000259" key="9">
    <source>
        <dbReference type="PROSITE" id="PS51144"/>
    </source>
</evidence>
<dbReference type="Gene3D" id="3.10.200.10">
    <property type="entry name" value="Alpha carbonic anhydrase"/>
    <property type="match status" value="1"/>
</dbReference>
<keyword evidence="11" id="KW-1185">Reference proteome</keyword>
<dbReference type="Pfam" id="PF00194">
    <property type="entry name" value="Carb_anhydrase"/>
    <property type="match status" value="1"/>
</dbReference>
<dbReference type="EC" id="4.2.1.1" evidence="3 8"/>
<protein>
    <recommendedName>
        <fullName evidence="3 8">Carbonic anhydrase</fullName>
        <ecNumber evidence="3 8">4.2.1.1</ecNumber>
    </recommendedName>
</protein>
<keyword evidence="6 8" id="KW-0456">Lyase</keyword>
<dbReference type="PANTHER" id="PTHR18952">
    <property type="entry name" value="CARBONIC ANHYDRASE"/>
    <property type="match status" value="1"/>
</dbReference>
<sequence length="300" mass="33547">MGALPSPKLLAALLLAACVGLSSEDGDLWSYEGDGPEHWSGKCKDGKHQSPIDLGSGGTVESNFESLSFINYNNIYNGNITNNGHTIQLQVTDISHNIMLTGGGLNRVYSLAQIHFHWKSEHTINGKRYPLEVHFVHFEKRFKKVEDAVKVKGGIAVIGVMFEDKDSRNEIQVLDQVKDLRHDMKKNIKFSPASLLPHDTSKFYRYYGSLTTPGCDESVVWTVLSNSLPLSNKQISLFQKVTDSKGKFLLSNFRPLQKQNDRIVYFQSSPPHQVPYHSSALSLKNSLSIMSSLLIVLKLK</sequence>
<dbReference type="InterPro" id="IPR001148">
    <property type="entry name" value="CA_dom"/>
</dbReference>
<dbReference type="SUPFAM" id="SSF51069">
    <property type="entry name" value="Carbonic anhydrase"/>
    <property type="match status" value="1"/>
</dbReference>
<dbReference type="PANTHER" id="PTHR18952:SF265">
    <property type="entry name" value="CARBONIC ANHYDRASE"/>
    <property type="match status" value="1"/>
</dbReference>
<evidence type="ECO:0000256" key="2">
    <source>
        <dbReference type="ARBA" id="ARBA00010718"/>
    </source>
</evidence>
<dbReference type="PROSITE" id="PS51144">
    <property type="entry name" value="ALPHA_CA_2"/>
    <property type="match status" value="1"/>
</dbReference>
<comment type="function">
    <text evidence="1 8">Reversible hydration of carbon dioxide.</text>
</comment>
<evidence type="ECO:0000313" key="11">
    <source>
        <dbReference type="Proteomes" id="UP001378592"/>
    </source>
</evidence>
<keyword evidence="8" id="KW-0732">Signal</keyword>
<comment type="similarity">
    <text evidence="2 8">Belongs to the alpha-carbonic anhydrase family.</text>
</comment>
<accession>A0AAN9WFE3</accession>
<reference evidence="10 11" key="1">
    <citation type="submission" date="2024-03" db="EMBL/GenBank/DDBJ databases">
        <title>The genome assembly and annotation of the cricket Gryllus longicercus Weissman &amp; Gray.</title>
        <authorList>
            <person name="Szrajer S."/>
            <person name="Gray D."/>
            <person name="Ylla G."/>
        </authorList>
    </citation>
    <scope>NUCLEOTIDE SEQUENCE [LARGE SCALE GENOMIC DNA]</scope>
    <source>
        <strain evidence="10">DAG 2021-001</strain>
        <tissue evidence="10">Whole body minus gut</tissue>
    </source>
</reference>